<evidence type="ECO:0000313" key="1">
    <source>
        <dbReference type="EMBL" id="QHN10139.1"/>
    </source>
</evidence>
<accession>A0A6I7D380</accession>
<gene>
    <name evidence="1" type="ORF">F1325_06565</name>
</gene>
<dbReference type="AlphaFoldDB" id="A0A6I7D380"/>
<evidence type="ECO:0000313" key="2">
    <source>
        <dbReference type="Proteomes" id="UP000464700"/>
    </source>
</evidence>
<keyword evidence="2" id="KW-1185">Reference proteome</keyword>
<reference evidence="1 2" key="1">
    <citation type="submission" date="2019-09" db="EMBL/GenBank/DDBJ databases">
        <title>Emergence of a chromosome-mediated tetracycline resistance gene in Proteus strain.</title>
        <authorList>
            <person name="He D."/>
            <person name="Wang L."/>
        </authorList>
    </citation>
    <scope>NUCLEOTIDE SEQUENCE [LARGE SCALE GENOMIC DNA]</scope>
    <source>
        <strain evidence="1 2">T60</strain>
    </source>
</reference>
<proteinExistence type="predicted"/>
<dbReference type="Proteomes" id="UP000464700">
    <property type="component" value="Chromosome"/>
</dbReference>
<dbReference type="KEGG" id="pcol:F1325_06565"/>
<dbReference type="EMBL" id="CP043925">
    <property type="protein sequence ID" value="QHN10139.1"/>
    <property type="molecule type" value="Genomic_DNA"/>
</dbReference>
<organism evidence="1 2">
    <name type="scientific">Proteus columbae</name>
    <dbReference type="NCBI Taxonomy" id="1987580"/>
    <lineage>
        <taxon>Bacteria</taxon>
        <taxon>Pseudomonadati</taxon>
        <taxon>Pseudomonadota</taxon>
        <taxon>Gammaproteobacteria</taxon>
        <taxon>Enterobacterales</taxon>
        <taxon>Morganellaceae</taxon>
        <taxon>Proteus</taxon>
    </lineage>
</organism>
<sequence>MIADHIPEKEKIVMFEFMYAYARLEYCLKLKIKDQTRQTEGKNARADWGKFISDNKKIITYKDIPAGKELFDLKPKKQVFGNAGWVDINDTKNELNNIVTALKAVRNNLFHGGKELEHGFDYSPRNMKLISTSLNVIHQIIKFLKWEEDFLPIH</sequence>
<name>A0A6I7D380_9GAMM</name>
<protein>
    <submittedName>
        <fullName evidence="1">Uncharacterized protein</fullName>
    </submittedName>
</protein>
<dbReference type="RefSeq" id="WP_098943644.1">
    <property type="nucleotide sequence ID" value="NZ_CP043925.1"/>
</dbReference>